<dbReference type="SMART" id="SM00220">
    <property type="entry name" value="S_TKc"/>
    <property type="match status" value="1"/>
</dbReference>
<dbReference type="SUPFAM" id="SSF56112">
    <property type="entry name" value="Protein kinase-like (PK-like)"/>
    <property type="match status" value="1"/>
</dbReference>
<gene>
    <name evidence="3" type="ORF">CYMTET_30463</name>
</gene>
<dbReference type="Pfam" id="PF00069">
    <property type="entry name" value="Pkinase"/>
    <property type="match status" value="1"/>
</dbReference>
<keyword evidence="4" id="KW-1185">Reference proteome</keyword>
<evidence type="ECO:0000256" key="1">
    <source>
        <dbReference type="SAM" id="Phobius"/>
    </source>
</evidence>
<dbReference type="GO" id="GO:0004672">
    <property type="term" value="F:protein kinase activity"/>
    <property type="evidence" value="ECO:0007669"/>
    <property type="project" value="InterPro"/>
</dbReference>
<reference evidence="3 4" key="1">
    <citation type="journal article" date="2015" name="Genome Biol. Evol.">
        <title>Comparative Genomics of a Bacterivorous Green Alga Reveals Evolutionary Causalities and Consequences of Phago-Mixotrophic Mode of Nutrition.</title>
        <authorList>
            <person name="Burns J.A."/>
            <person name="Paasch A."/>
            <person name="Narechania A."/>
            <person name="Kim E."/>
        </authorList>
    </citation>
    <scope>NUCLEOTIDE SEQUENCE [LARGE SCALE GENOMIC DNA]</scope>
    <source>
        <strain evidence="3 4">PLY_AMNH</strain>
    </source>
</reference>
<dbReference type="PROSITE" id="PS00108">
    <property type="entry name" value="PROTEIN_KINASE_ST"/>
    <property type="match status" value="1"/>
</dbReference>
<dbReference type="AlphaFoldDB" id="A0AAE0KTW7"/>
<dbReference type="PROSITE" id="PS50011">
    <property type="entry name" value="PROTEIN_KINASE_DOM"/>
    <property type="match status" value="1"/>
</dbReference>
<comment type="caution">
    <text evidence="3">The sequence shown here is derived from an EMBL/GenBank/DDBJ whole genome shotgun (WGS) entry which is preliminary data.</text>
</comment>
<sequence>MNCGDVVYRSTLDPVLRMEQRGITPLAWGILSVISAYLLAPPGALAGLLDFYLFAPIERKTKTRFRQTDFVLNKKLGVGAFGVVYKAEVQKEDKILDLDESGNPAPVVLKKAAEFGAEEAWMNGRVRRACPSTCAAFIDAFEDDKEEGTWLVWKFEGKESFADMLMKKDFPYCMEPYLFSRPLAIPKGPERESVIYKTITSQLLASLRNLHNTGIVHRDIKPQNLIVSEEGKLKLIDLGAAADLRIGINYIPKEFLLDPRYCAPERFIMSTSTPSAPPTPVAALLCPILWQLNKPDKFDMYAVGLILLQMQLPSLRSDNGLIAFRKQLEGCNYNLQAWRKKYTEGRKRIRDNEVCCADALPFLSSF</sequence>
<dbReference type="Gene3D" id="3.30.200.20">
    <property type="entry name" value="Phosphorylase Kinase, domain 1"/>
    <property type="match status" value="1"/>
</dbReference>
<evidence type="ECO:0000259" key="2">
    <source>
        <dbReference type="PROSITE" id="PS50011"/>
    </source>
</evidence>
<dbReference type="Proteomes" id="UP001190700">
    <property type="component" value="Unassembled WGS sequence"/>
</dbReference>
<evidence type="ECO:0000313" key="4">
    <source>
        <dbReference type="Proteomes" id="UP001190700"/>
    </source>
</evidence>
<dbReference type="Gene3D" id="1.10.510.10">
    <property type="entry name" value="Transferase(Phosphotransferase) domain 1"/>
    <property type="match status" value="1"/>
</dbReference>
<dbReference type="PANTHER" id="PTHR46699">
    <property type="entry name" value="SERINE/THREONINE-PROTEIN KINASE STN8, CHLOROPLASTIC-RELATED"/>
    <property type="match status" value="1"/>
</dbReference>
<organism evidence="3 4">
    <name type="scientific">Cymbomonas tetramitiformis</name>
    <dbReference type="NCBI Taxonomy" id="36881"/>
    <lineage>
        <taxon>Eukaryota</taxon>
        <taxon>Viridiplantae</taxon>
        <taxon>Chlorophyta</taxon>
        <taxon>Pyramimonadophyceae</taxon>
        <taxon>Pyramimonadales</taxon>
        <taxon>Pyramimonadaceae</taxon>
        <taxon>Cymbomonas</taxon>
    </lineage>
</organism>
<dbReference type="InterPro" id="IPR011009">
    <property type="entry name" value="Kinase-like_dom_sf"/>
</dbReference>
<dbReference type="PANTHER" id="PTHR46699:SF4">
    <property type="entry name" value="SERINE_THREONINE-PROTEIN KINASE STN7, CHLOROPLASTIC"/>
    <property type="match status" value="1"/>
</dbReference>
<evidence type="ECO:0000313" key="3">
    <source>
        <dbReference type="EMBL" id="KAK3260583.1"/>
    </source>
</evidence>
<feature type="domain" description="Protein kinase" evidence="2">
    <location>
        <begin position="70"/>
        <end position="366"/>
    </location>
</feature>
<keyword evidence="1" id="KW-0472">Membrane</keyword>
<dbReference type="GO" id="GO:0005524">
    <property type="term" value="F:ATP binding"/>
    <property type="evidence" value="ECO:0007669"/>
    <property type="project" value="InterPro"/>
</dbReference>
<dbReference type="EMBL" id="LGRX02017573">
    <property type="protein sequence ID" value="KAK3260583.1"/>
    <property type="molecule type" value="Genomic_DNA"/>
</dbReference>
<keyword evidence="1" id="KW-1133">Transmembrane helix</keyword>
<dbReference type="InterPro" id="IPR000719">
    <property type="entry name" value="Prot_kinase_dom"/>
</dbReference>
<proteinExistence type="predicted"/>
<accession>A0AAE0KTW7</accession>
<feature type="transmembrane region" description="Helical" evidence="1">
    <location>
        <begin position="26"/>
        <end position="54"/>
    </location>
</feature>
<name>A0AAE0KTW7_9CHLO</name>
<keyword evidence="1" id="KW-0812">Transmembrane</keyword>
<dbReference type="InterPro" id="IPR008271">
    <property type="entry name" value="Ser/Thr_kinase_AS"/>
</dbReference>
<protein>
    <recommendedName>
        <fullName evidence="2">Protein kinase domain-containing protein</fullName>
    </recommendedName>
</protein>